<reference evidence="1 2" key="1">
    <citation type="submission" date="2018-12" db="EMBL/GenBank/DDBJ databases">
        <title>Whole genome sequence of a Pandoraea apista isolate from a patient with cystic fibrosis.</title>
        <authorList>
            <person name="Kenna D.T."/>
            <person name="Turton J.F."/>
        </authorList>
    </citation>
    <scope>NUCLEOTIDE SEQUENCE [LARGE SCALE GENOMIC DNA]</scope>
    <source>
        <strain evidence="1 2">Pa13324</strain>
    </source>
</reference>
<proteinExistence type="predicted"/>
<dbReference type="RefSeq" id="WP_107337840.1">
    <property type="nucleotide sequence ID" value="NZ_PYYA01000012.1"/>
</dbReference>
<sequence length="449" mass="49520">MPDLKTVTFDASQWQLVPKEPTQDMVTAGFESEPDEAFSEPKVWEAFEKLSGCQQAAHKATLCYRAMLEHAPTPAAQSAGQEAIYQLKCTQNDVTFWGDVTRETYEGHELVGDATMRRIVYRVPYATPVSVSEPVAWAVFDNEHLVATVIDLAARKAAESVGYTLRPLGFSGATPVNGGERVKYAPKPVPVNAAWTRHQSGDSEWWSYGRWQARKHGDRKHGDKWVLTHNGDEFARDEYLSVVMRRASEPNVGADPQQSFLGKWSDTIKQMPMGGADAQQVGGDDRRVLYAILDHLNDSVAVCEQCHHSEPTSDMDVTSDLRAYLNGQDSWLAKTAALTSPAKVGGDEREAFEREYADHGDSAFVRVGESYTSPVTNALWMGWQARAALSADGGEALTITDEMAEAWAVRHDIEDTLINAAQRRSAIEDARTIEHAFDDAAIAAKAKGE</sequence>
<dbReference type="Proteomes" id="UP000270216">
    <property type="component" value="Unassembled WGS sequence"/>
</dbReference>
<comment type="caution">
    <text evidence="1">The sequence shown here is derived from an EMBL/GenBank/DDBJ whole genome shotgun (WGS) entry which is preliminary data.</text>
</comment>
<dbReference type="EMBL" id="RWHX01000042">
    <property type="protein sequence ID" value="RSK77076.1"/>
    <property type="molecule type" value="Genomic_DNA"/>
</dbReference>
<gene>
    <name evidence="1" type="ORF">EJE83_19385</name>
</gene>
<protein>
    <submittedName>
        <fullName evidence="1">Uncharacterized protein</fullName>
    </submittedName>
</protein>
<evidence type="ECO:0000313" key="2">
    <source>
        <dbReference type="Proteomes" id="UP000270216"/>
    </source>
</evidence>
<name>A0ABX9ZKE9_9BURK</name>
<accession>A0ABX9ZKE9</accession>
<organism evidence="1 2">
    <name type="scientific">Pandoraea apista</name>
    <dbReference type="NCBI Taxonomy" id="93218"/>
    <lineage>
        <taxon>Bacteria</taxon>
        <taxon>Pseudomonadati</taxon>
        <taxon>Pseudomonadota</taxon>
        <taxon>Betaproteobacteria</taxon>
        <taxon>Burkholderiales</taxon>
        <taxon>Burkholderiaceae</taxon>
        <taxon>Pandoraea</taxon>
    </lineage>
</organism>
<keyword evidence="2" id="KW-1185">Reference proteome</keyword>
<evidence type="ECO:0000313" key="1">
    <source>
        <dbReference type="EMBL" id="RSK77076.1"/>
    </source>
</evidence>